<name>K3XPR8_SETIT</name>
<reference evidence="2" key="1">
    <citation type="journal article" date="2012" name="Nat. Biotechnol.">
        <title>Reference genome sequence of the model plant Setaria.</title>
        <authorList>
            <person name="Bennetzen J.L."/>
            <person name="Schmutz J."/>
            <person name="Wang H."/>
            <person name="Percifield R."/>
            <person name="Hawkins J."/>
            <person name="Pontaroli A.C."/>
            <person name="Estep M."/>
            <person name="Feng L."/>
            <person name="Vaughn J.N."/>
            <person name="Grimwood J."/>
            <person name="Jenkins J."/>
            <person name="Barry K."/>
            <person name="Lindquist E."/>
            <person name="Hellsten U."/>
            <person name="Deshpande S."/>
            <person name="Wang X."/>
            <person name="Wu X."/>
            <person name="Mitros T."/>
            <person name="Triplett J."/>
            <person name="Yang X."/>
            <person name="Ye C.Y."/>
            <person name="Mauro-Herrera M."/>
            <person name="Wang L."/>
            <person name="Li P."/>
            <person name="Sharma M."/>
            <person name="Sharma R."/>
            <person name="Ronald P.C."/>
            <person name="Panaud O."/>
            <person name="Kellogg E.A."/>
            <person name="Brutnell T.P."/>
            <person name="Doust A.N."/>
            <person name="Tuskan G.A."/>
            <person name="Rokhsar D."/>
            <person name="Devos K.M."/>
        </authorList>
    </citation>
    <scope>NUCLEOTIDE SEQUENCE [LARGE SCALE GENOMIC DNA]</scope>
    <source>
        <strain evidence="2">cv. Yugu1</strain>
    </source>
</reference>
<dbReference type="EMBL" id="AGNK02003012">
    <property type="status" value="NOT_ANNOTATED_CDS"/>
    <property type="molecule type" value="Genomic_DNA"/>
</dbReference>
<dbReference type="Gramene" id="KQL05220">
    <property type="protein sequence ID" value="KQL05220"/>
    <property type="gene ID" value="SETIT_003897mg"/>
</dbReference>
<evidence type="ECO:0000313" key="1">
    <source>
        <dbReference type="EnsemblPlants" id="KQL05220"/>
    </source>
</evidence>
<dbReference type="EnsemblPlants" id="KQL05220">
    <property type="protein sequence ID" value="KQL05220"/>
    <property type="gene ID" value="SETIT_003897mg"/>
</dbReference>
<sequence>TWVIHEEPTSMRVAGTRIKAQMLRGGDLKADVCNLVMRLYSQLDEQIYQNSGIRDPRWRHFLPADWTDGRTRFLILNFVVIHL</sequence>
<dbReference type="InParanoid" id="K3XPR8"/>
<keyword evidence="2" id="KW-1185">Reference proteome</keyword>
<organism evidence="1 2">
    <name type="scientific">Setaria italica</name>
    <name type="common">Foxtail millet</name>
    <name type="synonym">Panicum italicum</name>
    <dbReference type="NCBI Taxonomy" id="4555"/>
    <lineage>
        <taxon>Eukaryota</taxon>
        <taxon>Viridiplantae</taxon>
        <taxon>Streptophyta</taxon>
        <taxon>Embryophyta</taxon>
        <taxon>Tracheophyta</taxon>
        <taxon>Spermatophyta</taxon>
        <taxon>Magnoliopsida</taxon>
        <taxon>Liliopsida</taxon>
        <taxon>Poales</taxon>
        <taxon>Poaceae</taxon>
        <taxon>PACMAD clade</taxon>
        <taxon>Panicoideae</taxon>
        <taxon>Panicodae</taxon>
        <taxon>Paniceae</taxon>
        <taxon>Cenchrinae</taxon>
        <taxon>Setaria</taxon>
    </lineage>
</organism>
<accession>K3XPR8</accession>
<dbReference type="Proteomes" id="UP000004995">
    <property type="component" value="Unassembled WGS sequence"/>
</dbReference>
<proteinExistence type="predicted"/>
<reference evidence="1" key="2">
    <citation type="submission" date="2018-08" db="UniProtKB">
        <authorList>
            <consortium name="EnsemblPlants"/>
        </authorList>
    </citation>
    <scope>IDENTIFICATION</scope>
    <source>
        <strain evidence="1">Yugu1</strain>
    </source>
</reference>
<protein>
    <submittedName>
        <fullName evidence="1">Uncharacterized protein</fullName>
    </submittedName>
</protein>
<evidence type="ECO:0000313" key="2">
    <source>
        <dbReference type="Proteomes" id="UP000004995"/>
    </source>
</evidence>
<dbReference type="AlphaFoldDB" id="K3XPR8"/>
<dbReference type="OMA" id="WVILEEP"/>
<dbReference type="HOGENOM" id="CLU_2549815_0_0_1"/>